<dbReference type="InterPro" id="IPR002078">
    <property type="entry name" value="Sigma_54_int"/>
</dbReference>
<dbReference type="OrthoDB" id="5496274at2"/>
<sequence>MPRLPPDITIVRPLKSSLTSVLLCRQPGSRPILVPCWRSSPSQNETSIRGLTNDELSSDPRSPSPLDAEADRVWAYSVRHRREREDDWMNPFARSRRQRNSAMWPAAVLPRSGASTVPLAMWPSVCATAAVRSPRFHRVSHSETVRPLRAAPSMEVVRQPSHCEEAPMDQLAPLPGSGAVPLRPYIERSWMRSSACGLASDLDLALIRYNPDFDDDSRLIRAARPVLDRLVVSLADTHHSVFLADPDARVLQRWVGMKSLNHSLDRAHIAPGFEFPEEFTGTNGVGTALEESRVIVVRGEEHYADFLKGFACVGVPIRHPTSGRVEGILDFTCLASDYDPLMAPFVVEAAKHIETRLAYLSSAAEQALMEGFVHGSRTHRGPVVALRPDFFLANTAALQLLGSTDQALLWDAARSLLARGREDGTVSLLGGEYRVRITVVDVGASAEQGVVARLAPVRVPAARQMSATQPSPGERPTGLVGRSPQWQHVLTQIEKVAESTRPVVVSGELGTGKTTVARQIHHRAPATGMLSEFVCTGQAETDDALMAELREALVRGDDVLLRRIDRLSDAVGSQLTDHLRDDVPGGRIIATCDDSPSGATERTLAAFAHNVWLPPLRQRHEDIADLVPALLAELAPDRRTGCGLPAVQALMRYSWPGNTSELRDVLKAAVDGAGRGGIDVKHLPAWVLKRSHRRQLTPLEQGERDLIIDALASVQNNRTDAAKILGIGRATLYRKLRTLEISSGEVLAH</sequence>
<protein>
    <recommendedName>
        <fullName evidence="6">Sigma-54 factor interaction domain-containing protein</fullName>
    </recommendedName>
</protein>
<dbReference type="SUPFAM" id="SSF46689">
    <property type="entry name" value="Homeodomain-like"/>
    <property type="match status" value="1"/>
</dbReference>
<dbReference type="AlphaFoldDB" id="A0A2S2BW57"/>
<dbReference type="InterPro" id="IPR058031">
    <property type="entry name" value="AAA_lid_NorR"/>
</dbReference>
<dbReference type="Gene3D" id="1.10.8.60">
    <property type="match status" value="1"/>
</dbReference>
<feature type="domain" description="Sigma-54 factor interaction" evidence="6">
    <location>
        <begin position="479"/>
        <end position="671"/>
    </location>
</feature>
<dbReference type="InterPro" id="IPR009057">
    <property type="entry name" value="Homeodomain-like_sf"/>
</dbReference>
<keyword evidence="2" id="KW-0067">ATP-binding</keyword>
<dbReference type="Pfam" id="PF25601">
    <property type="entry name" value="AAA_lid_14"/>
    <property type="match status" value="1"/>
</dbReference>
<dbReference type="PANTHER" id="PTHR32071">
    <property type="entry name" value="TRANSCRIPTIONAL REGULATORY PROTEIN"/>
    <property type="match status" value="1"/>
</dbReference>
<feature type="compositionally biased region" description="Polar residues" evidence="5">
    <location>
        <begin position="39"/>
        <end position="50"/>
    </location>
</feature>
<evidence type="ECO:0000256" key="3">
    <source>
        <dbReference type="ARBA" id="ARBA00023015"/>
    </source>
</evidence>
<evidence type="ECO:0000313" key="7">
    <source>
        <dbReference type="EMBL" id="AWK72876.1"/>
    </source>
</evidence>
<evidence type="ECO:0000259" key="6">
    <source>
        <dbReference type="PROSITE" id="PS50045"/>
    </source>
</evidence>
<dbReference type="InterPro" id="IPR027417">
    <property type="entry name" value="P-loop_NTPase"/>
</dbReference>
<dbReference type="GO" id="GO:0006355">
    <property type="term" value="P:regulation of DNA-templated transcription"/>
    <property type="evidence" value="ECO:0007669"/>
    <property type="project" value="InterPro"/>
</dbReference>
<evidence type="ECO:0000256" key="2">
    <source>
        <dbReference type="ARBA" id="ARBA00022840"/>
    </source>
</evidence>
<dbReference type="Gene3D" id="1.10.10.60">
    <property type="entry name" value="Homeodomain-like"/>
    <property type="match status" value="1"/>
</dbReference>
<dbReference type="SUPFAM" id="SSF55781">
    <property type="entry name" value="GAF domain-like"/>
    <property type="match status" value="1"/>
</dbReference>
<dbReference type="Gene3D" id="3.30.450.40">
    <property type="match status" value="1"/>
</dbReference>
<keyword evidence="3" id="KW-0805">Transcription regulation</keyword>
<dbReference type="Pfam" id="PF13191">
    <property type="entry name" value="AAA_16"/>
    <property type="match status" value="1"/>
</dbReference>
<dbReference type="EMBL" id="CP021354">
    <property type="protein sequence ID" value="AWK72876.1"/>
    <property type="molecule type" value="Genomic_DNA"/>
</dbReference>
<feature type="region of interest" description="Disordered" evidence="5">
    <location>
        <begin position="462"/>
        <end position="481"/>
    </location>
</feature>
<keyword evidence="1" id="KW-0547">Nucleotide-binding</keyword>
<dbReference type="InterPro" id="IPR041664">
    <property type="entry name" value="AAA_16"/>
</dbReference>
<evidence type="ECO:0000256" key="4">
    <source>
        <dbReference type="ARBA" id="ARBA00023163"/>
    </source>
</evidence>
<evidence type="ECO:0000256" key="1">
    <source>
        <dbReference type="ARBA" id="ARBA00022741"/>
    </source>
</evidence>
<dbReference type="InterPro" id="IPR002197">
    <property type="entry name" value="HTH_Fis"/>
</dbReference>
<dbReference type="InterPro" id="IPR029016">
    <property type="entry name" value="GAF-like_dom_sf"/>
</dbReference>
<dbReference type="PRINTS" id="PR01590">
    <property type="entry name" value="HTHFIS"/>
</dbReference>
<keyword evidence="4" id="KW-0804">Transcription</keyword>
<dbReference type="Gene3D" id="3.40.50.300">
    <property type="entry name" value="P-loop containing nucleotide triphosphate hydrolases"/>
    <property type="match status" value="1"/>
</dbReference>
<accession>A0A2S2BW57</accession>
<proteinExistence type="predicted"/>
<dbReference type="SUPFAM" id="SSF52540">
    <property type="entry name" value="P-loop containing nucleoside triphosphate hydrolases"/>
    <property type="match status" value="1"/>
</dbReference>
<dbReference type="KEGG" id="roz:CBI38_16275"/>
<feature type="region of interest" description="Disordered" evidence="5">
    <location>
        <begin position="35"/>
        <end position="68"/>
    </location>
</feature>
<dbReference type="PROSITE" id="PS50045">
    <property type="entry name" value="SIGMA54_INTERACT_4"/>
    <property type="match status" value="1"/>
</dbReference>
<dbReference type="Pfam" id="PF02954">
    <property type="entry name" value="HTH_8"/>
    <property type="match status" value="1"/>
</dbReference>
<dbReference type="Proteomes" id="UP000245711">
    <property type="component" value="Chromosome"/>
</dbReference>
<evidence type="ECO:0000256" key="5">
    <source>
        <dbReference type="SAM" id="MobiDB-lite"/>
    </source>
</evidence>
<evidence type="ECO:0000313" key="8">
    <source>
        <dbReference type="Proteomes" id="UP000245711"/>
    </source>
</evidence>
<gene>
    <name evidence="7" type="ORF">CBI38_16275</name>
</gene>
<reference evidence="7 8" key="1">
    <citation type="submission" date="2017-05" db="EMBL/GenBank/DDBJ databases">
        <title>Isolation of Rhodococcus sp. S2-17 biodegrading of BP-3.</title>
        <authorList>
            <person name="Lee Y."/>
            <person name="Kim K.H."/>
            <person name="Chun B.H."/>
            <person name="Jung H.S."/>
            <person name="Jeon C.O."/>
        </authorList>
    </citation>
    <scope>NUCLEOTIDE SEQUENCE [LARGE SCALE GENOMIC DNA]</scope>
    <source>
        <strain evidence="7 8">S2-17</strain>
    </source>
</reference>
<keyword evidence="8" id="KW-1185">Reference proteome</keyword>
<name>A0A2S2BW57_9NOCA</name>
<dbReference type="GO" id="GO:0005524">
    <property type="term" value="F:ATP binding"/>
    <property type="evidence" value="ECO:0007669"/>
    <property type="project" value="UniProtKB-KW"/>
</dbReference>
<dbReference type="GO" id="GO:0043565">
    <property type="term" value="F:sequence-specific DNA binding"/>
    <property type="evidence" value="ECO:0007669"/>
    <property type="project" value="InterPro"/>
</dbReference>
<organism evidence="7 8">
    <name type="scientific">Rhodococcus oxybenzonivorans</name>
    <dbReference type="NCBI Taxonomy" id="1990687"/>
    <lineage>
        <taxon>Bacteria</taxon>
        <taxon>Bacillati</taxon>
        <taxon>Actinomycetota</taxon>
        <taxon>Actinomycetes</taxon>
        <taxon>Mycobacteriales</taxon>
        <taxon>Nocardiaceae</taxon>
        <taxon>Rhodococcus</taxon>
    </lineage>
</organism>